<dbReference type="GO" id="GO:0019760">
    <property type="term" value="P:glucosinolate metabolic process"/>
    <property type="evidence" value="ECO:0007669"/>
    <property type="project" value="UniProtKB-ARBA"/>
</dbReference>
<feature type="compositionally biased region" description="Low complexity" evidence="3">
    <location>
        <begin position="305"/>
        <end position="319"/>
    </location>
</feature>
<dbReference type="InterPro" id="IPR015915">
    <property type="entry name" value="Kelch-typ_b-propeller"/>
</dbReference>
<dbReference type="EMBL" id="KB908833">
    <property type="protein sequence ID" value="EOA83516.1"/>
    <property type="molecule type" value="Genomic_DNA"/>
</dbReference>
<name>R0IEG3_EXST2</name>
<sequence>MAEVAAGAFVAAEVVEHTAEAGYAAYLVSKPTLPLKVTFTRIATAKGDSSERSLARSNHTVTVIGNKAYIFGGDTAGNVLASNDVHAVTLEKSGKPEMDYSMIPALSDSKNKKTPLARSNHAACAFHGNVAVYGGSDSNGELIDEKSSVWLFSPERKTWDIVESSQSNDITTGPGPRRNAYLFAHAQYLILFGGIDSSGAHASDLWQFDVAARSWTQLPTAPAATSNAALANGQLWLVSGTDALSSQLHHMSLSSSTEEKKWISSTFPTNPLAPGPRARHNGALLPVTTGWGRNYLVHVLGARDSSSASDSASDVPSTTDPEDASHSRDITQYSDTWALQLPSSDVDPKPAATLKQAVHPAKLKDAVRSVFGAETGHLSWAEAVVQVPGDQQLDEQLEGTGKLHPGPRAFFGADVVEAGHSVVFWGGLDAKGERVGDGWIAQFE</sequence>
<dbReference type="STRING" id="671987.R0IEG3"/>
<reference evidence="4 5" key="2">
    <citation type="journal article" date="2013" name="PLoS Genet.">
        <title>Comparative genome structure, secondary metabolite, and effector coding capacity across Cochliobolus pathogens.</title>
        <authorList>
            <person name="Condon B.J."/>
            <person name="Leng Y."/>
            <person name="Wu D."/>
            <person name="Bushley K.E."/>
            <person name="Ohm R.A."/>
            <person name="Otillar R."/>
            <person name="Martin J."/>
            <person name="Schackwitz W."/>
            <person name="Grimwood J."/>
            <person name="MohdZainudin N."/>
            <person name="Xue C."/>
            <person name="Wang R."/>
            <person name="Manning V.A."/>
            <person name="Dhillon B."/>
            <person name="Tu Z.J."/>
            <person name="Steffenson B.J."/>
            <person name="Salamov A."/>
            <person name="Sun H."/>
            <person name="Lowry S."/>
            <person name="LaButti K."/>
            <person name="Han J."/>
            <person name="Copeland A."/>
            <person name="Lindquist E."/>
            <person name="Barry K."/>
            <person name="Schmutz J."/>
            <person name="Baker S.E."/>
            <person name="Ciuffetti L.M."/>
            <person name="Grigoriev I.V."/>
            <person name="Zhong S."/>
            <person name="Turgeon B.G."/>
        </authorList>
    </citation>
    <scope>NUCLEOTIDE SEQUENCE [LARGE SCALE GENOMIC DNA]</scope>
    <source>
        <strain evidence="5">28A</strain>
    </source>
</reference>
<dbReference type="GeneID" id="19396543"/>
<keyword evidence="5" id="KW-1185">Reference proteome</keyword>
<gene>
    <name evidence="4" type="ORF">SETTUDRAFT_140136</name>
</gene>
<organism evidence="4 5">
    <name type="scientific">Exserohilum turcicum (strain 28A)</name>
    <name type="common">Northern leaf blight fungus</name>
    <name type="synonym">Setosphaeria turcica</name>
    <dbReference type="NCBI Taxonomy" id="671987"/>
    <lineage>
        <taxon>Eukaryota</taxon>
        <taxon>Fungi</taxon>
        <taxon>Dikarya</taxon>
        <taxon>Ascomycota</taxon>
        <taxon>Pezizomycotina</taxon>
        <taxon>Dothideomycetes</taxon>
        <taxon>Pleosporomycetidae</taxon>
        <taxon>Pleosporales</taxon>
        <taxon>Pleosporineae</taxon>
        <taxon>Pleosporaceae</taxon>
        <taxon>Exserohilum</taxon>
    </lineage>
</organism>
<proteinExistence type="predicted"/>
<dbReference type="OrthoDB" id="10250130at2759"/>
<reference evidence="4 5" key="1">
    <citation type="journal article" date="2012" name="PLoS Pathog.">
        <title>Diverse lifestyles and strategies of plant pathogenesis encoded in the genomes of eighteen Dothideomycetes fungi.</title>
        <authorList>
            <person name="Ohm R.A."/>
            <person name="Feau N."/>
            <person name="Henrissat B."/>
            <person name="Schoch C.L."/>
            <person name="Horwitz B.A."/>
            <person name="Barry K.W."/>
            <person name="Condon B.J."/>
            <person name="Copeland A.C."/>
            <person name="Dhillon B."/>
            <person name="Glaser F."/>
            <person name="Hesse C.N."/>
            <person name="Kosti I."/>
            <person name="LaButti K."/>
            <person name="Lindquist E.A."/>
            <person name="Lucas S."/>
            <person name="Salamov A.A."/>
            <person name="Bradshaw R.E."/>
            <person name="Ciuffetti L."/>
            <person name="Hamelin R.C."/>
            <person name="Kema G.H.J."/>
            <person name="Lawrence C."/>
            <person name="Scott J.A."/>
            <person name="Spatafora J.W."/>
            <person name="Turgeon B.G."/>
            <person name="de Wit P.J.G.M."/>
            <person name="Zhong S."/>
            <person name="Goodwin S.B."/>
            <person name="Grigoriev I.V."/>
        </authorList>
    </citation>
    <scope>NUCLEOTIDE SEQUENCE [LARGE SCALE GENOMIC DNA]</scope>
    <source>
        <strain evidence="5">28A</strain>
    </source>
</reference>
<evidence type="ECO:0000256" key="2">
    <source>
        <dbReference type="ARBA" id="ARBA00023004"/>
    </source>
</evidence>
<evidence type="ECO:0000256" key="1">
    <source>
        <dbReference type="ARBA" id="ARBA00022737"/>
    </source>
</evidence>
<keyword evidence="1" id="KW-0677">Repeat</keyword>
<dbReference type="Gene3D" id="2.120.10.80">
    <property type="entry name" value="Kelch-type beta propeller"/>
    <property type="match status" value="1"/>
</dbReference>
<dbReference type="eggNOG" id="KOG0379">
    <property type="taxonomic scope" value="Eukaryota"/>
</dbReference>
<evidence type="ECO:0008006" key="6">
    <source>
        <dbReference type="Google" id="ProtNLM"/>
    </source>
</evidence>
<dbReference type="HOGENOM" id="CLU_632491_0_0_1"/>
<accession>R0IEG3</accession>
<evidence type="ECO:0000313" key="5">
    <source>
        <dbReference type="Proteomes" id="UP000016935"/>
    </source>
</evidence>
<dbReference type="AlphaFoldDB" id="R0IEG3"/>
<dbReference type="Proteomes" id="UP000016935">
    <property type="component" value="Unassembled WGS sequence"/>
</dbReference>
<dbReference type="PANTHER" id="PTHR47435">
    <property type="entry name" value="KELCH REPEAT PROTEIN (AFU_ORTHOLOGUE AFUA_5G12780)"/>
    <property type="match status" value="1"/>
</dbReference>
<keyword evidence="2" id="KW-0408">Iron</keyword>
<dbReference type="SUPFAM" id="SSF117281">
    <property type="entry name" value="Kelch motif"/>
    <property type="match status" value="1"/>
</dbReference>
<protein>
    <recommendedName>
        <fullName evidence="6">Galactose oxidase</fullName>
    </recommendedName>
</protein>
<evidence type="ECO:0000256" key="3">
    <source>
        <dbReference type="SAM" id="MobiDB-lite"/>
    </source>
</evidence>
<evidence type="ECO:0000313" key="4">
    <source>
        <dbReference type="EMBL" id="EOA83516.1"/>
    </source>
</evidence>
<dbReference type="PANTHER" id="PTHR47435:SF10">
    <property type="entry name" value="TIP ELONGATION ABERRANT PROTEIN 3"/>
    <property type="match status" value="1"/>
</dbReference>
<dbReference type="RefSeq" id="XP_008029212.1">
    <property type="nucleotide sequence ID" value="XM_008031021.1"/>
</dbReference>
<dbReference type="Pfam" id="PF24681">
    <property type="entry name" value="Kelch_KLHDC2_KLHL20_DRC7"/>
    <property type="match status" value="1"/>
</dbReference>
<feature type="region of interest" description="Disordered" evidence="3">
    <location>
        <begin position="305"/>
        <end position="328"/>
    </location>
</feature>